<protein>
    <submittedName>
        <fullName evidence="1">Uncharacterized protein</fullName>
    </submittedName>
</protein>
<proteinExistence type="predicted"/>
<name>A0AAP0EFQ3_9MAGN</name>
<dbReference type="EMBL" id="JBBNAF010000013">
    <property type="protein sequence ID" value="KAK9087999.1"/>
    <property type="molecule type" value="Genomic_DNA"/>
</dbReference>
<dbReference type="AlphaFoldDB" id="A0AAP0EFQ3"/>
<gene>
    <name evidence="1" type="ORF">Syun_030393</name>
</gene>
<organism evidence="1 2">
    <name type="scientific">Stephania yunnanensis</name>
    <dbReference type="NCBI Taxonomy" id="152371"/>
    <lineage>
        <taxon>Eukaryota</taxon>
        <taxon>Viridiplantae</taxon>
        <taxon>Streptophyta</taxon>
        <taxon>Embryophyta</taxon>
        <taxon>Tracheophyta</taxon>
        <taxon>Spermatophyta</taxon>
        <taxon>Magnoliopsida</taxon>
        <taxon>Ranunculales</taxon>
        <taxon>Menispermaceae</taxon>
        <taxon>Menispermoideae</taxon>
        <taxon>Cissampelideae</taxon>
        <taxon>Stephania</taxon>
    </lineage>
</organism>
<evidence type="ECO:0000313" key="1">
    <source>
        <dbReference type="EMBL" id="KAK9087999.1"/>
    </source>
</evidence>
<dbReference type="Proteomes" id="UP001420932">
    <property type="component" value="Unassembled WGS sequence"/>
</dbReference>
<accession>A0AAP0EFQ3</accession>
<evidence type="ECO:0000313" key="2">
    <source>
        <dbReference type="Proteomes" id="UP001420932"/>
    </source>
</evidence>
<keyword evidence="2" id="KW-1185">Reference proteome</keyword>
<comment type="caution">
    <text evidence="1">The sequence shown here is derived from an EMBL/GenBank/DDBJ whole genome shotgun (WGS) entry which is preliminary data.</text>
</comment>
<sequence>MFETDTDEEVDGKLERPLYLDEFEKFPSGGQWRVGGFQRASSTDFLKLKEGEKELELPEIDEVDKIFLSAGSLLKKTRK</sequence>
<reference evidence="1 2" key="1">
    <citation type="submission" date="2024-01" db="EMBL/GenBank/DDBJ databases">
        <title>Genome assemblies of Stephania.</title>
        <authorList>
            <person name="Yang L."/>
        </authorList>
    </citation>
    <scope>NUCLEOTIDE SEQUENCE [LARGE SCALE GENOMIC DNA]</scope>
    <source>
        <strain evidence="1">YNDBR</strain>
        <tissue evidence="1">Leaf</tissue>
    </source>
</reference>